<evidence type="ECO:0000256" key="9">
    <source>
        <dbReference type="PROSITE-ProRule" id="PRU00267"/>
    </source>
</evidence>
<dbReference type="EMBL" id="GHBR01000562">
    <property type="protein sequence ID" value="NDJ96097.1"/>
    <property type="molecule type" value="Transcribed_RNA"/>
</dbReference>
<dbReference type="Pfam" id="PF00505">
    <property type="entry name" value="HMG_box"/>
    <property type="match status" value="1"/>
</dbReference>
<evidence type="ECO:0000256" key="7">
    <source>
        <dbReference type="ARBA" id="ARBA00023163"/>
    </source>
</evidence>
<reference evidence="12" key="1">
    <citation type="submission" date="2018-11" db="EMBL/GenBank/DDBJ databases">
        <title>Myxobolus squamalis genome and transcriptome.</title>
        <authorList>
            <person name="Yahalomi D."/>
            <person name="Atkinson S.D."/>
            <person name="Neuhof M."/>
            <person name="Chang E.S."/>
            <person name="Philippe H."/>
            <person name="Cartwright P."/>
            <person name="Bartholomew J.L."/>
            <person name="Huchon D."/>
        </authorList>
    </citation>
    <scope>NUCLEOTIDE SEQUENCE</scope>
    <source>
        <strain evidence="12">71B08</strain>
        <tissue evidence="12">Whole</tissue>
    </source>
</reference>
<accession>A0A6B2FXJ0</accession>
<evidence type="ECO:0000256" key="8">
    <source>
        <dbReference type="ARBA" id="ARBA00023242"/>
    </source>
</evidence>
<evidence type="ECO:0000256" key="6">
    <source>
        <dbReference type="ARBA" id="ARBA00023159"/>
    </source>
</evidence>
<dbReference type="Gene3D" id="1.10.30.10">
    <property type="entry name" value="High mobility group box domain"/>
    <property type="match status" value="1"/>
</dbReference>
<evidence type="ECO:0000313" key="12">
    <source>
        <dbReference type="EMBL" id="NDJ96097.1"/>
    </source>
</evidence>
<dbReference type="SUPFAM" id="SSF47095">
    <property type="entry name" value="HMG-box"/>
    <property type="match status" value="1"/>
</dbReference>
<dbReference type="InterPro" id="IPR009071">
    <property type="entry name" value="HMG_box_dom"/>
</dbReference>
<dbReference type="AlphaFoldDB" id="A0A6B2FXJ0"/>
<keyword evidence="3" id="KW-0879">Wnt signaling pathway</keyword>
<keyword evidence="7" id="KW-0804">Transcription</keyword>
<organism evidence="12">
    <name type="scientific">Myxobolus squamalis</name>
    <name type="common">Myxosporean</name>
    <dbReference type="NCBI Taxonomy" id="59785"/>
    <lineage>
        <taxon>Eukaryota</taxon>
        <taxon>Metazoa</taxon>
        <taxon>Cnidaria</taxon>
        <taxon>Myxozoa</taxon>
        <taxon>Myxosporea</taxon>
        <taxon>Bivalvulida</taxon>
        <taxon>Platysporina</taxon>
        <taxon>Myxobolidae</taxon>
        <taxon>Myxobolus</taxon>
    </lineage>
</organism>
<feature type="domain" description="HMG box" evidence="11">
    <location>
        <begin position="188"/>
        <end position="256"/>
    </location>
</feature>
<dbReference type="GO" id="GO:0000978">
    <property type="term" value="F:RNA polymerase II cis-regulatory region sequence-specific DNA binding"/>
    <property type="evidence" value="ECO:0007669"/>
    <property type="project" value="TreeGrafter"/>
</dbReference>
<evidence type="ECO:0000256" key="2">
    <source>
        <dbReference type="ARBA" id="ARBA00006569"/>
    </source>
</evidence>
<evidence type="ECO:0000256" key="5">
    <source>
        <dbReference type="ARBA" id="ARBA00023125"/>
    </source>
</evidence>
<proteinExistence type="inferred from homology"/>
<name>A0A6B2FXJ0_MYXSQ</name>
<evidence type="ECO:0000256" key="1">
    <source>
        <dbReference type="ARBA" id="ARBA00004123"/>
    </source>
</evidence>
<evidence type="ECO:0000256" key="3">
    <source>
        <dbReference type="ARBA" id="ARBA00022687"/>
    </source>
</evidence>
<feature type="region of interest" description="Disordered" evidence="10">
    <location>
        <begin position="263"/>
        <end position="282"/>
    </location>
</feature>
<dbReference type="PANTHER" id="PTHR10373">
    <property type="entry name" value="TRANSCRIPTION FACTOR 7 FAMILY MEMBER"/>
    <property type="match status" value="1"/>
</dbReference>
<evidence type="ECO:0000256" key="4">
    <source>
        <dbReference type="ARBA" id="ARBA00023015"/>
    </source>
</evidence>
<protein>
    <submittedName>
        <fullName evidence="12">Protein pangolin, isoforms A/H/I/S (Trinotate prediction)</fullName>
    </submittedName>
</protein>
<dbReference type="InterPro" id="IPR024940">
    <property type="entry name" value="TCF/LEF"/>
</dbReference>
<evidence type="ECO:0000259" key="11">
    <source>
        <dbReference type="PROSITE" id="PS50118"/>
    </source>
</evidence>
<dbReference type="GO" id="GO:0000981">
    <property type="term" value="F:DNA-binding transcription factor activity, RNA polymerase II-specific"/>
    <property type="evidence" value="ECO:0007669"/>
    <property type="project" value="TreeGrafter"/>
</dbReference>
<dbReference type="GO" id="GO:1990907">
    <property type="term" value="C:beta-catenin-TCF complex"/>
    <property type="evidence" value="ECO:0007669"/>
    <property type="project" value="TreeGrafter"/>
</dbReference>
<keyword evidence="8 9" id="KW-0539">Nucleus</keyword>
<dbReference type="SMART" id="SM00398">
    <property type="entry name" value="HMG"/>
    <property type="match status" value="1"/>
</dbReference>
<dbReference type="FunFam" id="1.10.30.10:FF:000001">
    <property type="entry name" value="transcription factor 7 isoform X2"/>
    <property type="match status" value="1"/>
</dbReference>
<dbReference type="SMART" id="SM01366">
    <property type="entry name" value="c-clamp"/>
    <property type="match status" value="1"/>
</dbReference>
<dbReference type="PANTHER" id="PTHR10373:SF38">
    <property type="entry name" value="PROTEIN PANGOLIN, ISOFORM J"/>
    <property type="match status" value="1"/>
</dbReference>
<comment type="subcellular location">
    <subcellularLocation>
        <location evidence="1">Nucleus</location>
    </subcellularLocation>
</comment>
<sequence length="347" mass="40086">MMNEMPAIGSNTADFDCNFDDETVDFREYDIDDPTCDNDNYDVLDQDKLELAEIVENETEQSGCNFVIGPGNYVSYNNVPNFQNSSGPVSYVPQKSSLPPSNVALSNMIWNKTASELKQFPNINGNNNFPIPQSMHGAIPFPPAQGQMFSQMDPSFQNMNPNNFINMAYDPKFNLSQQQPSRVPQPHIKKPLNAFMLYMRDVRPEVLKQVPHKDSTTINQMIGKMWQALSKPEQALYFDKARQERERHKIMYPEYNPRDYYAQSLKKRRRKRDKNGNEPLPKKCRARYGVDQQEKWCKHCKRKKKCLRYIETTNEGENLTGDSIHHIPNSDVCMATPIPNLICNEEI</sequence>
<keyword evidence="4" id="KW-0805">Transcription regulation</keyword>
<keyword evidence="5 9" id="KW-0238">DNA-binding</keyword>
<dbReference type="PROSITE" id="PS50118">
    <property type="entry name" value="HMG_BOX_2"/>
    <property type="match status" value="1"/>
</dbReference>
<evidence type="ECO:0000256" key="10">
    <source>
        <dbReference type="SAM" id="MobiDB-lite"/>
    </source>
</evidence>
<comment type="similarity">
    <text evidence="2">Belongs to the TCF/LEF family.</text>
</comment>
<dbReference type="GO" id="GO:0060070">
    <property type="term" value="P:canonical Wnt signaling pathway"/>
    <property type="evidence" value="ECO:0007669"/>
    <property type="project" value="TreeGrafter"/>
</dbReference>
<keyword evidence="6" id="KW-0010">Activator</keyword>
<dbReference type="InterPro" id="IPR036910">
    <property type="entry name" value="HMG_box_dom_sf"/>
</dbReference>
<feature type="DNA-binding region" description="HMG box" evidence="9">
    <location>
        <begin position="188"/>
        <end position="256"/>
    </location>
</feature>
<dbReference type="GO" id="GO:0000785">
    <property type="term" value="C:chromatin"/>
    <property type="evidence" value="ECO:0007669"/>
    <property type="project" value="TreeGrafter"/>
</dbReference>